<dbReference type="InterPro" id="IPR002645">
    <property type="entry name" value="STAS_dom"/>
</dbReference>
<evidence type="ECO:0000259" key="1">
    <source>
        <dbReference type="PROSITE" id="PS50801"/>
    </source>
</evidence>
<dbReference type="SUPFAM" id="SSF52091">
    <property type="entry name" value="SpoIIaa-like"/>
    <property type="match status" value="1"/>
</dbReference>
<keyword evidence="3" id="KW-1185">Reference proteome</keyword>
<organism evidence="2 3">
    <name type="scientific">Pseudonocardia halophobica</name>
    <dbReference type="NCBI Taxonomy" id="29401"/>
    <lineage>
        <taxon>Bacteria</taxon>
        <taxon>Bacillati</taxon>
        <taxon>Actinomycetota</taxon>
        <taxon>Actinomycetes</taxon>
        <taxon>Pseudonocardiales</taxon>
        <taxon>Pseudonocardiaceae</taxon>
        <taxon>Pseudonocardia</taxon>
    </lineage>
</organism>
<accession>A0A9W6L2Y6</accession>
<comment type="caution">
    <text evidence="2">The sequence shown here is derived from an EMBL/GenBank/DDBJ whole genome shotgun (WGS) entry which is preliminary data.</text>
</comment>
<protein>
    <recommendedName>
        <fullName evidence="1">STAS domain-containing protein</fullName>
    </recommendedName>
</protein>
<dbReference type="InterPro" id="IPR036513">
    <property type="entry name" value="STAS_dom_sf"/>
</dbReference>
<reference evidence="2" key="1">
    <citation type="journal article" date="2014" name="Int. J. Syst. Evol. Microbiol.">
        <title>Complete genome sequence of Corynebacterium casei LMG S-19264T (=DSM 44701T), isolated from a smear-ripened cheese.</title>
        <authorList>
            <consortium name="US DOE Joint Genome Institute (JGI-PGF)"/>
            <person name="Walter F."/>
            <person name="Albersmeier A."/>
            <person name="Kalinowski J."/>
            <person name="Ruckert C."/>
        </authorList>
    </citation>
    <scope>NUCLEOTIDE SEQUENCE</scope>
    <source>
        <strain evidence="2">VKM Ac-1069</strain>
    </source>
</reference>
<name>A0A9W6L2Y6_9PSEU</name>
<dbReference type="RefSeq" id="WP_037043268.1">
    <property type="nucleotide sequence ID" value="NZ_BAAAUZ010000011.1"/>
</dbReference>
<sequence length="128" mass="14077">MDDRDAKVVALPSLREYPGGTPLELRAVRPVPWLALLLMAGEIDLTNCFEMGSWVESHAADRVVVDLTCVELLAACGARRLAEAQETFRRRGSEMRVVVSGDPLQEQLLRVVGSFDLHGSVASACRER</sequence>
<dbReference type="Proteomes" id="UP001143463">
    <property type="component" value="Unassembled WGS sequence"/>
</dbReference>
<gene>
    <name evidence="2" type="ORF">GCM10017577_12590</name>
</gene>
<feature type="domain" description="STAS" evidence="1">
    <location>
        <begin position="24"/>
        <end position="128"/>
    </location>
</feature>
<evidence type="ECO:0000313" key="3">
    <source>
        <dbReference type="Proteomes" id="UP001143463"/>
    </source>
</evidence>
<evidence type="ECO:0000313" key="2">
    <source>
        <dbReference type="EMBL" id="GLL10119.1"/>
    </source>
</evidence>
<dbReference type="AlphaFoldDB" id="A0A9W6L2Y6"/>
<dbReference type="Gene3D" id="3.30.750.24">
    <property type="entry name" value="STAS domain"/>
    <property type="match status" value="1"/>
</dbReference>
<dbReference type="PROSITE" id="PS50801">
    <property type="entry name" value="STAS"/>
    <property type="match status" value="1"/>
</dbReference>
<reference evidence="2" key="2">
    <citation type="submission" date="2023-01" db="EMBL/GenBank/DDBJ databases">
        <authorList>
            <person name="Sun Q."/>
            <person name="Evtushenko L."/>
        </authorList>
    </citation>
    <scope>NUCLEOTIDE SEQUENCE</scope>
    <source>
        <strain evidence="2">VKM Ac-1069</strain>
    </source>
</reference>
<dbReference type="EMBL" id="BSFQ01000003">
    <property type="protein sequence ID" value="GLL10119.1"/>
    <property type="molecule type" value="Genomic_DNA"/>
</dbReference>
<dbReference type="Pfam" id="PF01740">
    <property type="entry name" value="STAS"/>
    <property type="match status" value="1"/>
</dbReference>
<proteinExistence type="predicted"/>